<protein>
    <submittedName>
        <fullName evidence="1">Uncharacterized protein</fullName>
    </submittedName>
</protein>
<dbReference type="AlphaFoldDB" id="U9TVE9"/>
<accession>U9TVE9</accession>
<dbReference type="HOGENOM" id="CLU_1611649_0_0_1"/>
<name>U9TVE9_RHIID</name>
<sequence length="165" mass="19075">MALNNRADALAKDHLSSKSLAFNGIHIDSDLRKFISPRHDQLYFQTFFSLSRLTRYAYNATSYSWNLTWKFFSILDRAPPHAFSTDNRGLTEPSLLDCFRHNIPSAGSFFSHFQQNNSLSSYVKTWLQNSIDQSGFWMDKISDFLSSQTVRGLLFGLDYRIYFSG</sequence>
<evidence type="ECO:0000313" key="1">
    <source>
        <dbReference type="EMBL" id="ESA11397.1"/>
    </source>
</evidence>
<reference evidence="1" key="1">
    <citation type="submission" date="2013-07" db="EMBL/GenBank/DDBJ databases">
        <title>The genome of an arbuscular mycorrhizal fungus provides insights into the evolution of the oldest plant symbiosis.</title>
        <authorList>
            <consortium name="DOE Joint Genome Institute"/>
            <person name="Tisserant E."/>
            <person name="Malbreil M."/>
            <person name="Kuo A."/>
            <person name="Kohler A."/>
            <person name="Symeonidi A."/>
            <person name="Balestrini R."/>
            <person name="Charron P."/>
            <person name="Duensing N."/>
            <person name="Frei-dit-Frey N."/>
            <person name="Gianinazzi-Pearson V."/>
            <person name="Gilbert B."/>
            <person name="Handa Y."/>
            <person name="Hijri M."/>
            <person name="Kaul R."/>
            <person name="Kawaguchi M."/>
            <person name="Krajinski F."/>
            <person name="Lammers P."/>
            <person name="Lapierre D."/>
            <person name="Masclaux F.G."/>
            <person name="Murat C."/>
            <person name="Morin E."/>
            <person name="Ndikumana S."/>
            <person name="Pagni M."/>
            <person name="Petitpierre D."/>
            <person name="Requena N."/>
            <person name="Rosikiewicz P."/>
            <person name="Riley R."/>
            <person name="Saito K."/>
            <person name="San Clemente H."/>
            <person name="Shapiro H."/>
            <person name="van Tuinen D."/>
            <person name="Becard G."/>
            <person name="Bonfante P."/>
            <person name="Paszkowski U."/>
            <person name="Shachar-Hill Y."/>
            <person name="Young J.P."/>
            <person name="Sanders I.R."/>
            <person name="Henrissat B."/>
            <person name="Rensing S.A."/>
            <person name="Grigoriev I.V."/>
            <person name="Corradi N."/>
            <person name="Roux C."/>
            <person name="Martin F."/>
        </authorList>
    </citation>
    <scope>NUCLEOTIDE SEQUENCE</scope>
    <source>
        <strain evidence="1">DAOM 197198</strain>
    </source>
</reference>
<dbReference type="EMBL" id="KI286034">
    <property type="protein sequence ID" value="ESA11397.1"/>
    <property type="molecule type" value="Genomic_DNA"/>
</dbReference>
<proteinExistence type="predicted"/>
<gene>
    <name evidence="1" type="ORF">GLOINDRAFT_323835</name>
</gene>
<organism evidence="1">
    <name type="scientific">Rhizophagus irregularis (strain DAOM 181602 / DAOM 197198 / MUCL 43194)</name>
    <name type="common">Arbuscular mycorrhizal fungus</name>
    <name type="synonym">Glomus intraradices</name>
    <dbReference type="NCBI Taxonomy" id="747089"/>
    <lineage>
        <taxon>Eukaryota</taxon>
        <taxon>Fungi</taxon>
        <taxon>Fungi incertae sedis</taxon>
        <taxon>Mucoromycota</taxon>
        <taxon>Glomeromycotina</taxon>
        <taxon>Glomeromycetes</taxon>
        <taxon>Glomerales</taxon>
        <taxon>Glomeraceae</taxon>
        <taxon>Rhizophagus</taxon>
    </lineage>
</organism>
<dbReference type="VEuPathDB" id="FungiDB:RhiirFUN_018590"/>